<feature type="transmembrane region" description="Helical" evidence="9">
    <location>
        <begin position="146"/>
        <end position="165"/>
    </location>
</feature>
<sequence length="389" mass="40260">MSTLISPGPRLLAAVDVVVAAVVLAAVAYAALDAQAPATAGEPEWLSWVAATAVAAPVAVRRFRPLAALAVSTVATAVCLLSGVIPTVAVGAPLFAVGIELYTVGRGEPRDRSVRALAACLAVFLGAGVLRRTFEVPFESWLETLYGLGFGALMLATAWTVGVTARMRQSYAERAVAQTARQAVADERLRIARELHDIVAHSLSLIAVQAGIGNHVAASRPEEAREALRVIESTSRRSLAEMRQLLGVLRSDAGASDVDGALAPVPGPAALAELAARAAEAGVSVSVEVREGDLPEGVGVSVYRIVQESVTNVVRHAAPARCHVLVDPSGEDVRVEVTNDGPLARPNPHAGLGLIGMRERVAVFGGTFTAGPRPEGGFRVAASIPRGAS</sequence>
<evidence type="ECO:0000256" key="4">
    <source>
        <dbReference type="ARBA" id="ARBA00022679"/>
    </source>
</evidence>
<evidence type="ECO:0000259" key="10">
    <source>
        <dbReference type="Pfam" id="PF02518"/>
    </source>
</evidence>
<keyword evidence="6" id="KW-0418">Kinase</keyword>
<evidence type="ECO:0000256" key="8">
    <source>
        <dbReference type="ARBA" id="ARBA00023012"/>
    </source>
</evidence>
<keyword evidence="9" id="KW-1133">Transmembrane helix</keyword>
<gene>
    <name evidence="13" type="ORF">BU204_00480</name>
</gene>
<feature type="transmembrane region" description="Helical" evidence="9">
    <location>
        <begin position="114"/>
        <end position="134"/>
    </location>
</feature>
<name>A0A1Q8CYK0_9PSEU</name>
<feature type="domain" description="Signal transduction histidine kinase subgroup 3 dimerisation and phosphoacceptor" evidence="11">
    <location>
        <begin position="187"/>
        <end position="252"/>
    </location>
</feature>
<evidence type="ECO:0000256" key="2">
    <source>
        <dbReference type="ARBA" id="ARBA00012438"/>
    </source>
</evidence>
<comment type="catalytic activity">
    <reaction evidence="1">
        <text>ATP + protein L-histidine = ADP + protein N-phospho-L-histidine.</text>
        <dbReference type="EC" id="2.7.13.3"/>
    </reaction>
</comment>
<keyword evidence="9" id="KW-0812">Transmembrane</keyword>
<keyword evidence="7" id="KW-0067">ATP-binding</keyword>
<keyword evidence="8" id="KW-0902">Two-component regulatory system</keyword>
<dbReference type="GO" id="GO:0005524">
    <property type="term" value="F:ATP binding"/>
    <property type="evidence" value="ECO:0007669"/>
    <property type="project" value="UniProtKB-KW"/>
</dbReference>
<dbReference type="GO" id="GO:0016020">
    <property type="term" value="C:membrane"/>
    <property type="evidence" value="ECO:0007669"/>
    <property type="project" value="InterPro"/>
</dbReference>
<keyword evidence="3" id="KW-0597">Phosphoprotein</keyword>
<dbReference type="PANTHER" id="PTHR24421:SF10">
    <property type="entry name" value="NITRATE_NITRITE SENSOR PROTEIN NARQ"/>
    <property type="match status" value="1"/>
</dbReference>
<dbReference type="SUPFAM" id="SSF55874">
    <property type="entry name" value="ATPase domain of HSP90 chaperone/DNA topoisomerase II/histidine kinase"/>
    <property type="match status" value="1"/>
</dbReference>
<dbReference type="GO" id="GO:0046983">
    <property type="term" value="F:protein dimerization activity"/>
    <property type="evidence" value="ECO:0007669"/>
    <property type="project" value="InterPro"/>
</dbReference>
<reference evidence="13 14" key="1">
    <citation type="submission" date="2016-12" db="EMBL/GenBank/DDBJ databases">
        <title>The draft genome sequence of Actinophytocola sp. 11-183.</title>
        <authorList>
            <person name="Wang W."/>
            <person name="Yuan L."/>
        </authorList>
    </citation>
    <scope>NUCLEOTIDE SEQUENCE [LARGE SCALE GENOMIC DNA]</scope>
    <source>
        <strain evidence="13 14">11-183</strain>
    </source>
</reference>
<dbReference type="CDD" id="cd16917">
    <property type="entry name" value="HATPase_UhpB-NarQ-NarX-like"/>
    <property type="match status" value="1"/>
</dbReference>
<evidence type="ECO:0000259" key="12">
    <source>
        <dbReference type="Pfam" id="PF23539"/>
    </source>
</evidence>
<keyword evidence="5" id="KW-0547">Nucleotide-binding</keyword>
<keyword evidence="9" id="KW-0472">Membrane</keyword>
<feature type="domain" description="Histidine kinase/HSP90-like ATPase" evidence="10">
    <location>
        <begin position="300"/>
        <end position="386"/>
    </location>
</feature>
<evidence type="ECO:0000313" key="13">
    <source>
        <dbReference type="EMBL" id="OLF19437.1"/>
    </source>
</evidence>
<dbReference type="GO" id="GO:0000155">
    <property type="term" value="F:phosphorelay sensor kinase activity"/>
    <property type="evidence" value="ECO:0007669"/>
    <property type="project" value="InterPro"/>
</dbReference>
<dbReference type="InterPro" id="IPR011712">
    <property type="entry name" value="Sig_transdc_His_kin_sub3_dim/P"/>
</dbReference>
<feature type="transmembrane region" description="Helical" evidence="9">
    <location>
        <begin position="69"/>
        <end position="102"/>
    </location>
</feature>
<protein>
    <recommendedName>
        <fullName evidence="2">histidine kinase</fullName>
        <ecNumber evidence="2">2.7.13.3</ecNumber>
    </recommendedName>
</protein>
<feature type="transmembrane region" description="Helical" evidence="9">
    <location>
        <begin position="44"/>
        <end position="63"/>
    </location>
</feature>
<evidence type="ECO:0000313" key="14">
    <source>
        <dbReference type="Proteomes" id="UP000185596"/>
    </source>
</evidence>
<dbReference type="InterPro" id="IPR050482">
    <property type="entry name" value="Sensor_HK_TwoCompSys"/>
</dbReference>
<evidence type="ECO:0000256" key="9">
    <source>
        <dbReference type="SAM" id="Phobius"/>
    </source>
</evidence>
<evidence type="ECO:0000256" key="1">
    <source>
        <dbReference type="ARBA" id="ARBA00000085"/>
    </source>
</evidence>
<evidence type="ECO:0000256" key="5">
    <source>
        <dbReference type="ARBA" id="ARBA00022741"/>
    </source>
</evidence>
<dbReference type="Gene3D" id="3.30.565.10">
    <property type="entry name" value="Histidine kinase-like ATPase, C-terminal domain"/>
    <property type="match status" value="1"/>
</dbReference>
<proteinExistence type="predicted"/>
<evidence type="ECO:0000256" key="3">
    <source>
        <dbReference type="ARBA" id="ARBA00022553"/>
    </source>
</evidence>
<evidence type="ECO:0000256" key="7">
    <source>
        <dbReference type="ARBA" id="ARBA00022840"/>
    </source>
</evidence>
<dbReference type="Pfam" id="PF23539">
    <property type="entry name" value="DUF7134"/>
    <property type="match status" value="1"/>
</dbReference>
<comment type="caution">
    <text evidence="13">The sequence shown here is derived from an EMBL/GenBank/DDBJ whole genome shotgun (WGS) entry which is preliminary data.</text>
</comment>
<dbReference type="STRING" id="1912961.BU204_00480"/>
<dbReference type="AlphaFoldDB" id="A0A1Q8CYK0"/>
<dbReference type="EMBL" id="MSIE01000001">
    <property type="protein sequence ID" value="OLF19437.1"/>
    <property type="molecule type" value="Genomic_DNA"/>
</dbReference>
<dbReference type="InterPro" id="IPR036890">
    <property type="entry name" value="HATPase_C_sf"/>
</dbReference>
<evidence type="ECO:0000256" key="6">
    <source>
        <dbReference type="ARBA" id="ARBA00022777"/>
    </source>
</evidence>
<dbReference type="EC" id="2.7.13.3" evidence="2"/>
<organism evidence="13 14">
    <name type="scientific">Actinophytocola xanthii</name>
    <dbReference type="NCBI Taxonomy" id="1912961"/>
    <lineage>
        <taxon>Bacteria</taxon>
        <taxon>Bacillati</taxon>
        <taxon>Actinomycetota</taxon>
        <taxon>Actinomycetes</taxon>
        <taxon>Pseudonocardiales</taxon>
        <taxon>Pseudonocardiaceae</taxon>
    </lineage>
</organism>
<dbReference type="Gene3D" id="1.20.5.1930">
    <property type="match status" value="1"/>
</dbReference>
<dbReference type="Proteomes" id="UP000185596">
    <property type="component" value="Unassembled WGS sequence"/>
</dbReference>
<dbReference type="Pfam" id="PF02518">
    <property type="entry name" value="HATPase_c"/>
    <property type="match status" value="1"/>
</dbReference>
<feature type="domain" description="DUF7134" evidence="12">
    <location>
        <begin position="13"/>
        <end position="169"/>
    </location>
</feature>
<keyword evidence="4" id="KW-0808">Transferase</keyword>
<dbReference type="Pfam" id="PF07730">
    <property type="entry name" value="HisKA_3"/>
    <property type="match status" value="1"/>
</dbReference>
<dbReference type="InterPro" id="IPR003594">
    <property type="entry name" value="HATPase_dom"/>
</dbReference>
<dbReference type="PANTHER" id="PTHR24421">
    <property type="entry name" value="NITRATE/NITRITE SENSOR PROTEIN NARX-RELATED"/>
    <property type="match status" value="1"/>
</dbReference>
<feature type="transmembrane region" description="Helical" evidence="9">
    <location>
        <begin position="12"/>
        <end position="32"/>
    </location>
</feature>
<dbReference type="InterPro" id="IPR055558">
    <property type="entry name" value="DUF7134"/>
</dbReference>
<dbReference type="RefSeq" id="WP_075123471.1">
    <property type="nucleotide sequence ID" value="NZ_MSIE01000001.1"/>
</dbReference>
<evidence type="ECO:0000259" key="11">
    <source>
        <dbReference type="Pfam" id="PF07730"/>
    </source>
</evidence>
<keyword evidence="14" id="KW-1185">Reference proteome</keyword>
<accession>A0A1Q8CYK0</accession>